<reference evidence="3" key="1">
    <citation type="submission" date="2024-06" db="EMBL/GenBank/DDBJ databases">
        <title>Biodegradation of dimethachlon by Arthrobacter sp. K5: mechanistic insights and ecological implications.</title>
        <authorList>
            <person name="Hu S."/>
            <person name="Lu P."/>
        </authorList>
    </citation>
    <scope>NUCLEOTIDE SEQUENCE</scope>
    <source>
        <strain evidence="3">K5</strain>
    </source>
</reference>
<sequence>MSDAPAVATLPSQQDKPEEKLSYRLITGPDDRAFCERISAALAEGYVLHGSPAATFNGTSVIVAQALVLPAAIATADAAVATAVDRLDSDDDLSAEAYEGHA</sequence>
<organism evidence="3">
    <name type="scientific">Arthrobacter sp. K5</name>
    <dbReference type="NCBI Taxonomy" id="2839623"/>
    <lineage>
        <taxon>Bacteria</taxon>
        <taxon>Bacillati</taxon>
        <taxon>Actinomycetota</taxon>
        <taxon>Actinomycetes</taxon>
        <taxon>Micrococcales</taxon>
        <taxon>Micrococcaceae</taxon>
        <taxon>Arthrobacter</taxon>
    </lineage>
</organism>
<feature type="domain" description="DUF1737" evidence="2">
    <location>
        <begin position="22"/>
        <end position="68"/>
    </location>
</feature>
<proteinExistence type="predicted"/>
<dbReference type="InterPro" id="IPR013619">
    <property type="entry name" value="DUF1737"/>
</dbReference>
<name>A0AAU8EJ90_9MICC</name>
<dbReference type="AlphaFoldDB" id="A0AAU8EJ90"/>
<dbReference type="RefSeq" id="WP_003803230.1">
    <property type="nucleotide sequence ID" value="NZ_CP159279.1"/>
</dbReference>
<evidence type="ECO:0000259" key="2">
    <source>
        <dbReference type="Pfam" id="PF08410"/>
    </source>
</evidence>
<feature type="region of interest" description="Disordered" evidence="1">
    <location>
        <begin position="1"/>
        <end position="20"/>
    </location>
</feature>
<gene>
    <name evidence="3" type="ORF">ABRP34_12265</name>
</gene>
<evidence type="ECO:0000313" key="3">
    <source>
        <dbReference type="EMBL" id="XCH09635.1"/>
    </source>
</evidence>
<accession>A0AAU8EJ90</accession>
<dbReference type="EMBL" id="CP159279">
    <property type="protein sequence ID" value="XCH09635.1"/>
    <property type="molecule type" value="Genomic_DNA"/>
</dbReference>
<evidence type="ECO:0000256" key="1">
    <source>
        <dbReference type="SAM" id="MobiDB-lite"/>
    </source>
</evidence>
<protein>
    <submittedName>
        <fullName evidence="3">DUF1737 domain-containing protein</fullName>
    </submittedName>
</protein>
<dbReference type="Pfam" id="PF08410">
    <property type="entry name" value="DUF1737"/>
    <property type="match status" value="1"/>
</dbReference>